<feature type="chain" id="PRO_5045421539" description="FAD:protein FMN transferase" evidence="11">
    <location>
        <begin position="22"/>
        <end position="291"/>
    </location>
</feature>
<accession>A0ABX0V3A3</accession>
<comment type="caution">
    <text evidence="12">The sequence shown here is derived from an EMBL/GenBank/DDBJ whole genome shotgun (WGS) entry which is preliminary data.</text>
</comment>
<evidence type="ECO:0000256" key="11">
    <source>
        <dbReference type="SAM" id="SignalP"/>
    </source>
</evidence>
<keyword evidence="4" id="KW-0285">Flavoprotein</keyword>
<keyword evidence="13" id="KW-1185">Reference proteome</keyword>
<evidence type="ECO:0000256" key="3">
    <source>
        <dbReference type="ARBA" id="ARBA00016337"/>
    </source>
</evidence>
<keyword evidence="11" id="KW-0732">Signal</keyword>
<reference evidence="12 13" key="1">
    <citation type="submission" date="2020-03" db="EMBL/GenBank/DDBJ databases">
        <title>Genomic Encyclopedia of Type Strains, Phase IV (KMG-IV): sequencing the most valuable type-strain genomes for metagenomic binning, comparative biology and taxonomic classification.</title>
        <authorList>
            <person name="Goeker M."/>
        </authorList>
    </citation>
    <scope>NUCLEOTIDE SEQUENCE [LARGE SCALE GENOMIC DNA]</scope>
    <source>
        <strain evidence="12 13">DSM 103870</strain>
    </source>
</reference>
<dbReference type="PROSITE" id="PS51318">
    <property type="entry name" value="TAT"/>
    <property type="match status" value="1"/>
</dbReference>
<evidence type="ECO:0000256" key="6">
    <source>
        <dbReference type="ARBA" id="ARBA00022723"/>
    </source>
</evidence>
<comment type="catalytic activity">
    <reaction evidence="10">
        <text>L-threonyl-[protein] + FAD = FMN-L-threonyl-[protein] + AMP + H(+)</text>
        <dbReference type="Rhea" id="RHEA:36847"/>
        <dbReference type="Rhea" id="RHEA-COMP:11060"/>
        <dbReference type="Rhea" id="RHEA-COMP:11061"/>
        <dbReference type="ChEBI" id="CHEBI:15378"/>
        <dbReference type="ChEBI" id="CHEBI:30013"/>
        <dbReference type="ChEBI" id="CHEBI:57692"/>
        <dbReference type="ChEBI" id="CHEBI:74257"/>
        <dbReference type="ChEBI" id="CHEBI:456215"/>
        <dbReference type="EC" id="2.7.1.180"/>
    </reaction>
</comment>
<feature type="signal peptide" evidence="11">
    <location>
        <begin position="1"/>
        <end position="21"/>
    </location>
</feature>
<dbReference type="Gene3D" id="3.10.520.10">
    <property type="entry name" value="ApbE-like domains"/>
    <property type="match status" value="1"/>
</dbReference>
<evidence type="ECO:0000256" key="5">
    <source>
        <dbReference type="ARBA" id="ARBA00022679"/>
    </source>
</evidence>
<dbReference type="InterPro" id="IPR003374">
    <property type="entry name" value="ApbE-like_sf"/>
</dbReference>
<keyword evidence="6" id="KW-0479">Metal-binding</keyword>
<dbReference type="InterPro" id="IPR024932">
    <property type="entry name" value="ApbE"/>
</dbReference>
<evidence type="ECO:0000256" key="8">
    <source>
        <dbReference type="ARBA" id="ARBA00022842"/>
    </source>
</evidence>
<gene>
    <name evidence="12" type="ORF">FHS82_002923</name>
</gene>
<dbReference type="PANTHER" id="PTHR30040">
    <property type="entry name" value="THIAMINE BIOSYNTHESIS LIPOPROTEIN APBE"/>
    <property type="match status" value="1"/>
</dbReference>
<evidence type="ECO:0000256" key="10">
    <source>
        <dbReference type="ARBA" id="ARBA00048540"/>
    </source>
</evidence>
<keyword evidence="7" id="KW-0274">FAD</keyword>
<dbReference type="Proteomes" id="UP001429580">
    <property type="component" value="Unassembled WGS sequence"/>
</dbReference>
<sequence length="291" mass="30068">MMNRRRFMAIGAAFLAAPARAEVITWQAPALGGLVRVDLRGPRALATETARAIAATIEEVEAAASLFRPESGLSRLNRAGRLDDPPPALRDLLALAGRVHAATAGAFDATVQPLWQALAEGADPASARARIGWERVRPGPPVILGTGQALTLNGLAQGYAADRVRETLHAAGYGRVLVDMGEFAALSGPFRIGVDDPELGQIAIHDILGDAIATSSPGAMRLGGAFHILGPAGQRPVWSTVSVQAASAALADGLSTAFCLMDAPAIRTALARLPEVSAVTAASFSGDVTTF</sequence>
<proteinExistence type="predicted"/>
<evidence type="ECO:0000313" key="13">
    <source>
        <dbReference type="Proteomes" id="UP001429580"/>
    </source>
</evidence>
<comment type="cofactor">
    <cofactor evidence="1">
        <name>Mg(2+)</name>
        <dbReference type="ChEBI" id="CHEBI:18420"/>
    </cofactor>
</comment>
<keyword evidence="8" id="KW-0460">Magnesium</keyword>
<dbReference type="InterPro" id="IPR006311">
    <property type="entry name" value="TAT_signal"/>
</dbReference>
<name>A0ABX0V3A3_9HYPH</name>
<evidence type="ECO:0000256" key="7">
    <source>
        <dbReference type="ARBA" id="ARBA00022827"/>
    </source>
</evidence>
<dbReference type="Pfam" id="PF02424">
    <property type="entry name" value="ApbE"/>
    <property type="match status" value="1"/>
</dbReference>
<evidence type="ECO:0000256" key="1">
    <source>
        <dbReference type="ARBA" id="ARBA00001946"/>
    </source>
</evidence>
<evidence type="ECO:0000256" key="9">
    <source>
        <dbReference type="ARBA" id="ARBA00031306"/>
    </source>
</evidence>
<dbReference type="SUPFAM" id="SSF143631">
    <property type="entry name" value="ApbE-like"/>
    <property type="match status" value="1"/>
</dbReference>
<evidence type="ECO:0000256" key="4">
    <source>
        <dbReference type="ARBA" id="ARBA00022630"/>
    </source>
</evidence>
<dbReference type="PANTHER" id="PTHR30040:SF2">
    <property type="entry name" value="FAD:PROTEIN FMN TRANSFERASE"/>
    <property type="match status" value="1"/>
</dbReference>
<keyword evidence="5" id="KW-0808">Transferase</keyword>
<organism evidence="12 13">
    <name type="scientific">Pseudochelatococcus lubricantis</name>
    <dbReference type="NCBI Taxonomy" id="1538102"/>
    <lineage>
        <taxon>Bacteria</taxon>
        <taxon>Pseudomonadati</taxon>
        <taxon>Pseudomonadota</taxon>
        <taxon>Alphaproteobacteria</taxon>
        <taxon>Hyphomicrobiales</taxon>
        <taxon>Chelatococcaceae</taxon>
        <taxon>Pseudochelatococcus</taxon>
    </lineage>
</organism>
<dbReference type="EC" id="2.7.1.180" evidence="2"/>
<protein>
    <recommendedName>
        <fullName evidence="3">FAD:protein FMN transferase</fullName>
        <ecNumber evidence="2">2.7.1.180</ecNumber>
    </recommendedName>
    <alternativeName>
        <fullName evidence="9">Flavin transferase</fullName>
    </alternativeName>
</protein>
<evidence type="ECO:0000256" key="2">
    <source>
        <dbReference type="ARBA" id="ARBA00011955"/>
    </source>
</evidence>
<keyword evidence="12" id="KW-0449">Lipoprotein</keyword>
<dbReference type="EMBL" id="JAASQI010000007">
    <property type="protein sequence ID" value="NIJ59068.1"/>
    <property type="molecule type" value="Genomic_DNA"/>
</dbReference>
<evidence type="ECO:0000313" key="12">
    <source>
        <dbReference type="EMBL" id="NIJ59068.1"/>
    </source>
</evidence>